<dbReference type="EMBL" id="BK032739">
    <property type="protein sequence ID" value="DAF57808.1"/>
    <property type="molecule type" value="Genomic_DNA"/>
</dbReference>
<proteinExistence type="predicted"/>
<sequence length="41" mass="4586">MRSQIFSRNCKTVLSHCLMPHHLITDGSTISGRQLNITAAF</sequence>
<name>A0A8S5T3W5_9CAUD</name>
<accession>A0A8S5T3W5</accession>
<reference evidence="1" key="1">
    <citation type="journal article" date="2021" name="Proc. Natl. Acad. Sci. U.S.A.">
        <title>A Catalog of Tens of Thousands of Viruses from Human Metagenomes Reveals Hidden Associations with Chronic Diseases.</title>
        <authorList>
            <person name="Tisza M.J."/>
            <person name="Buck C.B."/>
        </authorList>
    </citation>
    <scope>NUCLEOTIDE SEQUENCE</scope>
    <source>
        <strain evidence="1">Ctm8l1</strain>
    </source>
</reference>
<organism evidence="1">
    <name type="scientific">Siphoviridae sp. ctm8l1</name>
    <dbReference type="NCBI Taxonomy" id="2827930"/>
    <lineage>
        <taxon>Viruses</taxon>
        <taxon>Duplodnaviria</taxon>
        <taxon>Heunggongvirae</taxon>
        <taxon>Uroviricota</taxon>
        <taxon>Caudoviricetes</taxon>
    </lineage>
</organism>
<evidence type="ECO:0000313" key="1">
    <source>
        <dbReference type="EMBL" id="DAF57808.1"/>
    </source>
</evidence>
<protein>
    <submittedName>
        <fullName evidence="1">Uncharacterized protein</fullName>
    </submittedName>
</protein>